<dbReference type="Pfam" id="PF19263">
    <property type="entry name" value="DUF5906"/>
    <property type="match status" value="1"/>
</dbReference>
<name>W0RME9_9BACT</name>
<dbReference type="HOGENOM" id="CLU_018483_2_1_0"/>
<dbReference type="Gene3D" id="3.40.50.300">
    <property type="entry name" value="P-loop containing nucleotide triphosphate hydrolases"/>
    <property type="match status" value="1"/>
</dbReference>
<dbReference type="AlphaFoldDB" id="W0RME9"/>
<protein>
    <submittedName>
        <fullName evidence="7">Phage/plasmid primase, P4 family</fullName>
    </submittedName>
</protein>
<dbReference type="Pfam" id="PF03288">
    <property type="entry name" value="Pox_D5"/>
    <property type="match status" value="1"/>
</dbReference>
<keyword evidence="1" id="KW-0547">Nucleotide-binding</keyword>
<reference evidence="7" key="1">
    <citation type="submission" date="2013-12" db="EMBL/GenBank/DDBJ databases">
        <authorList>
            <person name="DeBruyn J.M."/>
            <person name="Radosevich M."/>
            <person name="Wommack K.Eric."/>
            <person name="Polson S."/>
            <person name="Hauser L.J."/>
            <person name="Fawaz M.N."/>
            <person name="Korlach J."/>
            <person name="Tsai Y.-C."/>
        </authorList>
    </citation>
    <scope>NUCLEOTIDE SEQUENCE</scope>
    <source>
        <strain evidence="7">KBS708</strain>
        <plasmid evidence="7">1</plasmid>
    </source>
</reference>
<dbReference type="InterPro" id="IPR014818">
    <property type="entry name" value="Phage/plasmid_primase_P4_C"/>
</dbReference>
<dbReference type="InterPro" id="IPR014015">
    <property type="entry name" value="Helicase_SF3_DNA-vir"/>
</dbReference>
<feature type="domain" description="SF3 helicase" evidence="5">
    <location>
        <begin position="177"/>
        <end position="337"/>
    </location>
</feature>
<evidence type="ECO:0000256" key="4">
    <source>
        <dbReference type="ARBA" id="ARBA00022840"/>
    </source>
</evidence>
<dbReference type="GO" id="GO:0016787">
    <property type="term" value="F:hydrolase activity"/>
    <property type="evidence" value="ECO:0007669"/>
    <property type="project" value="UniProtKB-KW"/>
</dbReference>
<keyword evidence="7" id="KW-0614">Plasmid</keyword>
<keyword evidence="3" id="KW-0347">Helicase</keyword>
<dbReference type="Proteomes" id="UP000019151">
    <property type="component" value="Plasmid 1"/>
</dbReference>
<dbReference type="InterPro" id="IPR004968">
    <property type="entry name" value="DNA_primase/NTPase_C"/>
</dbReference>
<evidence type="ECO:0000259" key="5">
    <source>
        <dbReference type="PROSITE" id="PS51206"/>
    </source>
</evidence>
<dbReference type="EMBL" id="CP007129">
    <property type="protein sequence ID" value="AHG92214.1"/>
    <property type="molecule type" value="Genomic_DNA"/>
</dbReference>
<accession>W0RME9</accession>
<keyword evidence="4" id="KW-0067">ATP-binding</keyword>
<dbReference type="OrthoDB" id="5959484at2"/>
<dbReference type="PATRIC" id="fig|861299.3.peg.4667"/>
<evidence type="ECO:0000256" key="2">
    <source>
        <dbReference type="ARBA" id="ARBA00022801"/>
    </source>
</evidence>
<dbReference type="InterPro" id="IPR027417">
    <property type="entry name" value="P-loop_NTPase"/>
</dbReference>
<sequence length="469" mass="52157">MNAVAVLSDVATFNPTDLGNAERLVARHGADLHYVPAWKRWLVWDGRRWAVDDTQRIHQLAKETVRAILEEARDAATRDEAELLAKHAIASESNGRIGAMIERAQCEEGIPARPTDFDADPDLLTLANGTLDLRTGRLRPHAREDRITKLVDIRLEADARCPTWLAFLERIMGGDQDMIGFLQRAIGYSLTGHTREQCMFLMHGTGSNGKSKFLQVLRWLVGDAAVAADFATFLDRGRDSGPRNDVARLLGARVVTASEANEGQRLAEGLIKSVTGDDVVSARYLYSEAFEFKPTFKLWLAANHKPVVRGTDDGIWRRVRLVPFEVTIPPEEQDHELDAKLQGELPGILGWALDGCLAWRRGRLQPPERVLLATASYRAESDVLGAWIAECCVREDGAADAASSLYASYKKWAENGGEYVMSQTLFGRRLEERGITKELRGTGAQRLVWRRGVRLASQDAPAARWEPAP</sequence>
<keyword evidence="8" id="KW-1185">Reference proteome</keyword>
<dbReference type="SMART" id="SM00885">
    <property type="entry name" value="D5_N"/>
    <property type="match status" value="1"/>
</dbReference>
<dbReference type="InterPro" id="IPR006500">
    <property type="entry name" value="Helicase_put_C_phage/plasmid"/>
</dbReference>
<evidence type="ECO:0000313" key="8">
    <source>
        <dbReference type="Proteomes" id="UP000019151"/>
    </source>
</evidence>
<dbReference type="PANTHER" id="PTHR35372">
    <property type="entry name" value="ATP BINDING PROTEIN-RELATED"/>
    <property type="match status" value="1"/>
</dbReference>
<evidence type="ECO:0000256" key="3">
    <source>
        <dbReference type="ARBA" id="ARBA00022806"/>
    </source>
</evidence>
<geneLocation type="plasmid" evidence="7 8">
    <name>1</name>
</geneLocation>
<evidence type="ECO:0000313" key="7">
    <source>
        <dbReference type="EMBL" id="AHG92214.1"/>
    </source>
</evidence>
<dbReference type="GO" id="GO:0005524">
    <property type="term" value="F:ATP binding"/>
    <property type="evidence" value="ECO:0007669"/>
    <property type="project" value="UniProtKB-KW"/>
</dbReference>
<dbReference type="KEGG" id="gba:J421_4612"/>
<dbReference type="RefSeq" id="WP_025413567.1">
    <property type="nucleotide sequence ID" value="NZ_CP007129.1"/>
</dbReference>
<organism evidence="7 8">
    <name type="scientific">Gemmatirosa kalamazoonensis</name>
    <dbReference type="NCBI Taxonomy" id="861299"/>
    <lineage>
        <taxon>Bacteria</taxon>
        <taxon>Pseudomonadati</taxon>
        <taxon>Gemmatimonadota</taxon>
        <taxon>Gemmatimonadia</taxon>
        <taxon>Gemmatimonadales</taxon>
        <taxon>Gemmatimonadaceae</taxon>
        <taxon>Gemmatirosa</taxon>
    </lineage>
</organism>
<gene>
    <name evidence="6" type="ORF">J421_4612</name>
    <name evidence="7" type="ORF">J421_4679</name>
</gene>
<dbReference type="EMBL" id="CP007129">
    <property type="protein sequence ID" value="AHG92147.1"/>
    <property type="molecule type" value="Genomic_DNA"/>
</dbReference>
<dbReference type="KEGG" id="gba:J421_4679"/>
<keyword evidence="2" id="KW-0378">Hydrolase</keyword>
<dbReference type="Pfam" id="PF08706">
    <property type="entry name" value="D5_N"/>
    <property type="match status" value="1"/>
</dbReference>
<reference evidence="7 8" key="2">
    <citation type="journal article" date="2014" name="Genome Announc.">
        <title>Genome Sequence and Methylome of Soil Bacterium Gemmatirosa kalamazoonensis KBS708T, a Member of the Rarely Cultivated Gemmatimonadetes Phylum.</title>
        <authorList>
            <person name="Debruyn J.M."/>
            <person name="Radosevich M."/>
            <person name="Wommack K.E."/>
            <person name="Polson S.W."/>
            <person name="Hauser L.J."/>
            <person name="Fawaz M.N."/>
            <person name="Korlach J."/>
            <person name="Tsai Y.C."/>
        </authorList>
    </citation>
    <scope>NUCLEOTIDE SEQUENCE [LARGE SCALE GENOMIC DNA]</scope>
    <source>
        <strain evidence="7 8">KBS708</strain>
        <plasmid evidence="7">1</plasmid>
        <plasmid evidence="8">Plasmid 1</plasmid>
    </source>
</reference>
<evidence type="ECO:0000313" key="6">
    <source>
        <dbReference type="EMBL" id="AHG92147.1"/>
    </source>
</evidence>
<dbReference type="GO" id="GO:0004386">
    <property type="term" value="F:helicase activity"/>
    <property type="evidence" value="ECO:0007669"/>
    <property type="project" value="UniProtKB-KW"/>
</dbReference>
<dbReference type="SUPFAM" id="SSF52540">
    <property type="entry name" value="P-loop containing nucleoside triphosphate hydrolases"/>
    <property type="match status" value="1"/>
</dbReference>
<dbReference type="PROSITE" id="PS51206">
    <property type="entry name" value="SF3_HELICASE_1"/>
    <property type="match status" value="1"/>
</dbReference>
<evidence type="ECO:0000256" key="1">
    <source>
        <dbReference type="ARBA" id="ARBA00022741"/>
    </source>
</evidence>
<proteinExistence type="predicted"/>
<dbReference type="InterPro" id="IPR045455">
    <property type="entry name" value="NrS-1_pol-like_helicase"/>
</dbReference>
<dbReference type="PANTHER" id="PTHR35372:SF2">
    <property type="entry name" value="SF3 HELICASE DOMAIN-CONTAINING PROTEIN"/>
    <property type="match status" value="1"/>
</dbReference>
<dbReference type="NCBIfam" id="TIGR01613">
    <property type="entry name" value="primase_Cterm"/>
    <property type="match status" value="1"/>
</dbReference>
<dbReference type="InterPro" id="IPR051620">
    <property type="entry name" value="ORF904-like_C"/>
</dbReference>
<dbReference type="InParanoid" id="W0RME9"/>